<sequence>METNKKHMKNKRAPRKTVSFKMVHMAIILLIVTAFVTMAMKPAPSVEENIVGSWTFDFSKGRETIQLKKVDKLKRDASGITFKADGTLIKRQNESWCGTPPISYKNFFGTWEKVAENTLLLKYDYWGGKIHSTWKITEVSENTITYNELKSETIRNKKR</sequence>
<dbReference type="EMBL" id="BRVO01000001">
    <property type="protein sequence ID" value="GLB47887.1"/>
    <property type="molecule type" value="Genomic_DNA"/>
</dbReference>
<organism evidence="1 2">
    <name type="scientific">Neptunitalea lumnitzerae</name>
    <dbReference type="NCBI Taxonomy" id="2965509"/>
    <lineage>
        <taxon>Bacteria</taxon>
        <taxon>Pseudomonadati</taxon>
        <taxon>Bacteroidota</taxon>
        <taxon>Flavobacteriia</taxon>
        <taxon>Flavobacteriales</taxon>
        <taxon>Flavobacteriaceae</taxon>
        <taxon>Neptunitalea</taxon>
    </lineage>
</organism>
<protein>
    <recommendedName>
        <fullName evidence="3">Lipocalin-like domain-containing protein</fullName>
    </recommendedName>
</protein>
<dbReference type="Proteomes" id="UP001143543">
    <property type="component" value="Unassembled WGS sequence"/>
</dbReference>
<comment type="caution">
    <text evidence="1">The sequence shown here is derived from an EMBL/GenBank/DDBJ whole genome shotgun (WGS) entry which is preliminary data.</text>
</comment>
<evidence type="ECO:0000313" key="2">
    <source>
        <dbReference type="Proteomes" id="UP001143543"/>
    </source>
</evidence>
<evidence type="ECO:0008006" key="3">
    <source>
        <dbReference type="Google" id="ProtNLM"/>
    </source>
</evidence>
<reference evidence="1" key="1">
    <citation type="submission" date="2022-07" db="EMBL/GenBank/DDBJ databases">
        <title>Taxonomy of Novel Oxalotrophic and Methylotrophic Bacteria.</title>
        <authorList>
            <person name="Sahin N."/>
            <person name="Tani A."/>
        </authorList>
    </citation>
    <scope>NUCLEOTIDE SEQUENCE</scope>
    <source>
        <strain evidence="1">Y10</strain>
    </source>
</reference>
<evidence type="ECO:0000313" key="1">
    <source>
        <dbReference type="EMBL" id="GLB47887.1"/>
    </source>
</evidence>
<keyword evidence="2" id="KW-1185">Reference proteome</keyword>
<gene>
    <name evidence="1" type="ORF">Y10_02550</name>
</gene>
<accession>A0ABQ5MEW0</accession>
<proteinExistence type="predicted"/>
<name>A0ABQ5MEW0_9FLAO</name>